<comment type="similarity">
    <text evidence="3">Belongs to the Nudix hydrolase family. NudC subfamily.</text>
</comment>
<dbReference type="SUPFAM" id="SSF55811">
    <property type="entry name" value="Nudix"/>
    <property type="match status" value="1"/>
</dbReference>
<evidence type="ECO:0000256" key="3">
    <source>
        <dbReference type="ARBA" id="ARBA00009595"/>
    </source>
</evidence>
<dbReference type="PANTHER" id="PTHR42904:SF6">
    <property type="entry name" value="NAD-CAPPED RNA HYDROLASE NUDT12"/>
    <property type="match status" value="1"/>
</dbReference>
<dbReference type="PROSITE" id="PS51462">
    <property type="entry name" value="NUDIX"/>
    <property type="match status" value="1"/>
</dbReference>
<keyword evidence="7" id="KW-0460">Magnesium</keyword>
<evidence type="ECO:0000256" key="1">
    <source>
        <dbReference type="ARBA" id="ARBA00001946"/>
    </source>
</evidence>
<dbReference type="Proteomes" id="UP000594961">
    <property type="component" value="Chromosome"/>
</dbReference>
<dbReference type="Pfam" id="PF09297">
    <property type="entry name" value="Zn_ribbon_NUD"/>
    <property type="match status" value="1"/>
</dbReference>
<dbReference type="InterPro" id="IPR020084">
    <property type="entry name" value="NUDIX_hydrolase_CS"/>
</dbReference>
<evidence type="ECO:0000313" key="12">
    <source>
        <dbReference type="Proteomes" id="UP000594961"/>
    </source>
</evidence>
<evidence type="ECO:0000256" key="9">
    <source>
        <dbReference type="ARBA" id="ARBA00023679"/>
    </source>
</evidence>
<dbReference type="Gene3D" id="3.90.79.20">
    <property type="match status" value="1"/>
</dbReference>
<dbReference type="GO" id="GO:0035529">
    <property type="term" value="F:NADH pyrophosphatase activity"/>
    <property type="evidence" value="ECO:0007669"/>
    <property type="project" value="TreeGrafter"/>
</dbReference>
<keyword evidence="6 11" id="KW-0378">Hydrolase</keyword>
<proteinExistence type="inferred from homology"/>
<evidence type="ECO:0000256" key="5">
    <source>
        <dbReference type="ARBA" id="ARBA00022723"/>
    </source>
</evidence>
<name>A0A7M1R273_9ACTO</name>
<sequence>MREILDDDRGRYLLVDGDTVSYSEGSLAFLSRAQFTPTGLIASYLGTFEGVRYLMGDAGTSRNAPSIASLGFAPLREVGHLLSDIEAALAMEALALANWQARTKFCSMCGKPTRLREAGWHMECEEGHATFPRIDPAVIMAIRDGHGRILLGRNRRWRNGRFSTLAGFVEAGESVEDAVRREVWEEAGVRVGRLEYVASQPWPYPRSLMVGLRGWTIEPEPSVVPDGVEIAQAGFFTREQVRQMFAADPQSVPGPTSLARALMEDWYGGPLEEGGK</sequence>
<dbReference type="GO" id="GO:0006742">
    <property type="term" value="P:NADP+ catabolic process"/>
    <property type="evidence" value="ECO:0007669"/>
    <property type="project" value="TreeGrafter"/>
</dbReference>
<dbReference type="Pfam" id="PF00293">
    <property type="entry name" value="NUDIX"/>
    <property type="match status" value="1"/>
</dbReference>
<dbReference type="GO" id="GO:0005829">
    <property type="term" value="C:cytosol"/>
    <property type="evidence" value="ECO:0007669"/>
    <property type="project" value="TreeGrafter"/>
</dbReference>
<accession>A0A7M1R273</accession>
<dbReference type="InterPro" id="IPR049734">
    <property type="entry name" value="NudC-like_C"/>
</dbReference>
<organism evidence="11 12">
    <name type="scientific">Trueperella pecoris</name>
    <dbReference type="NCBI Taxonomy" id="2733571"/>
    <lineage>
        <taxon>Bacteria</taxon>
        <taxon>Bacillati</taxon>
        <taxon>Actinomycetota</taxon>
        <taxon>Actinomycetes</taxon>
        <taxon>Actinomycetales</taxon>
        <taxon>Actinomycetaceae</taxon>
        <taxon>Trueperella</taxon>
    </lineage>
</organism>
<evidence type="ECO:0000259" key="10">
    <source>
        <dbReference type="PROSITE" id="PS51462"/>
    </source>
</evidence>
<dbReference type="GO" id="GO:0019677">
    <property type="term" value="P:NAD+ catabolic process"/>
    <property type="evidence" value="ECO:0007669"/>
    <property type="project" value="TreeGrafter"/>
</dbReference>
<dbReference type="Gene3D" id="3.90.79.10">
    <property type="entry name" value="Nucleoside Triphosphate Pyrophosphohydrolase"/>
    <property type="match status" value="1"/>
</dbReference>
<dbReference type="InterPro" id="IPR015797">
    <property type="entry name" value="NUDIX_hydrolase-like_dom_sf"/>
</dbReference>
<protein>
    <recommendedName>
        <fullName evidence="4">NAD(+) diphosphatase</fullName>
        <ecNumber evidence="4">3.6.1.22</ecNumber>
    </recommendedName>
</protein>
<dbReference type="GO" id="GO:0046872">
    <property type="term" value="F:metal ion binding"/>
    <property type="evidence" value="ECO:0007669"/>
    <property type="project" value="UniProtKB-KW"/>
</dbReference>
<keyword evidence="5" id="KW-0479">Metal-binding</keyword>
<dbReference type="NCBIfam" id="NF001299">
    <property type="entry name" value="PRK00241.1"/>
    <property type="match status" value="1"/>
</dbReference>
<dbReference type="AlphaFoldDB" id="A0A7M1R273"/>
<comment type="catalytic activity">
    <reaction evidence="9">
        <text>a 5'-end NAD(+)-phospho-ribonucleoside in mRNA + H2O = a 5'-end phospho-adenosine-phospho-ribonucleoside in mRNA + beta-nicotinamide D-ribonucleotide + 2 H(+)</text>
        <dbReference type="Rhea" id="RHEA:60876"/>
        <dbReference type="Rhea" id="RHEA-COMP:15698"/>
        <dbReference type="Rhea" id="RHEA-COMP:15719"/>
        <dbReference type="ChEBI" id="CHEBI:14649"/>
        <dbReference type="ChEBI" id="CHEBI:15377"/>
        <dbReference type="ChEBI" id="CHEBI:15378"/>
        <dbReference type="ChEBI" id="CHEBI:144029"/>
        <dbReference type="ChEBI" id="CHEBI:144051"/>
    </reaction>
    <physiologicalReaction direction="left-to-right" evidence="9">
        <dbReference type="Rhea" id="RHEA:60877"/>
    </physiologicalReaction>
</comment>
<evidence type="ECO:0000256" key="7">
    <source>
        <dbReference type="ARBA" id="ARBA00022842"/>
    </source>
</evidence>
<gene>
    <name evidence="11" type="primary">nudC</name>
    <name evidence="11" type="ORF">INS90_02835</name>
</gene>
<evidence type="ECO:0000256" key="6">
    <source>
        <dbReference type="ARBA" id="ARBA00022801"/>
    </source>
</evidence>
<dbReference type="InterPro" id="IPR050241">
    <property type="entry name" value="NAD-cap_RNA_hydrolase_NudC"/>
</dbReference>
<feature type="domain" description="Nudix hydrolase" evidence="10">
    <location>
        <begin position="132"/>
        <end position="259"/>
    </location>
</feature>
<evidence type="ECO:0000256" key="2">
    <source>
        <dbReference type="ARBA" id="ARBA00001947"/>
    </source>
</evidence>
<comment type="cofactor">
    <cofactor evidence="2">
        <name>Zn(2+)</name>
        <dbReference type="ChEBI" id="CHEBI:29105"/>
    </cofactor>
</comment>
<dbReference type="CDD" id="cd03429">
    <property type="entry name" value="NUDIX_NADH_pyrophosphatase_Nudt13"/>
    <property type="match status" value="1"/>
</dbReference>
<dbReference type="EMBL" id="CP063212">
    <property type="protein sequence ID" value="QOR48241.1"/>
    <property type="molecule type" value="Genomic_DNA"/>
</dbReference>
<keyword evidence="8" id="KW-0520">NAD</keyword>
<reference evidence="11 12" key="1">
    <citation type="submission" date="2020-10" db="EMBL/GenBank/DDBJ databases">
        <title>Trueperella pecoris sp. nov. isolated from bovine and porcine specimens.</title>
        <authorList>
            <person name="Schoenecker L."/>
            <person name="Schnydrig P."/>
            <person name="Brodard I."/>
            <person name="Thomann A."/>
            <person name="Hemphill A."/>
            <person name="Rodriguez-Campos S."/>
            <person name="Perreten V."/>
            <person name="Jores J."/>
            <person name="Kittl S."/>
        </authorList>
    </citation>
    <scope>NUCLEOTIDE SEQUENCE [LARGE SCALE GENOMIC DNA]</scope>
    <source>
        <strain evidence="11 12">19OD0592</strain>
    </source>
</reference>
<dbReference type="PROSITE" id="PS00893">
    <property type="entry name" value="NUDIX_BOX"/>
    <property type="match status" value="1"/>
</dbReference>
<comment type="cofactor">
    <cofactor evidence="1">
        <name>Mg(2+)</name>
        <dbReference type="ChEBI" id="CHEBI:18420"/>
    </cofactor>
</comment>
<dbReference type="EC" id="3.6.1.22" evidence="4"/>
<dbReference type="InterPro" id="IPR015376">
    <property type="entry name" value="Znr_NADH_PPase"/>
</dbReference>
<evidence type="ECO:0000256" key="4">
    <source>
        <dbReference type="ARBA" id="ARBA00012381"/>
    </source>
</evidence>
<evidence type="ECO:0000256" key="8">
    <source>
        <dbReference type="ARBA" id="ARBA00023027"/>
    </source>
</evidence>
<dbReference type="PANTHER" id="PTHR42904">
    <property type="entry name" value="NUDIX HYDROLASE, NUDC SUBFAMILY"/>
    <property type="match status" value="1"/>
</dbReference>
<evidence type="ECO:0000313" key="11">
    <source>
        <dbReference type="EMBL" id="QOR48241.1"/>
    </source>
</evidence>
<dbReference type="InterPro" id="IPR000086">
    <property type="entry name" value="NUDIX_hydrolase_dom"/>
</dbReference>